<evidence type="ECO:0008006" key="4">
    <source>
        <dbReference type="Google" id="ProtNLM"/>
    </source>
</evidence>
<keyword evidence="3" id="KW-1185">Reference proteome</keyword>
<evidence type="ECO:0000256" key="1">
    <source>
        <dbReference type="SAM" id="MobiDB-lite"/>
    </source>
</evidence>
<proteinExistence type="predicted"/>
<gene>
    <name evidence="2" type="ORF">KIW84_053129</name>
</gene>
<evidence type="ECO:0000313" key="2">
    <source>
        <dbReference type="EMBL" id="KAI5406725.1"/>
    </source>
</evidence>
<feature type="compositionally biased region" description="Polar residues" evidence="1">
    <location>
        <begin position="27"/>
        <end position="36"/>
    </location>
</feature>
<dbReference type="OrthoDB" id="21615at2759"/>
<dbReference type="PANTHER" id="PTHR35491:SF12">
    <property type="entry name" value="RRM DOMAIN-CONTAINING PROTEIN"/>
    <property type="match status" value="1"/>
</dbReference>
<comment type="caution">
    <text evidence="2">The sequence shown here is derived from an EMBL/GenBank/DDBJ whole genome shotgun (WGS) entry which is preliminary data.</text>
</comment>
<dbReference type="Proteomes" id="UP001058974">
    <property type="component" value="Chromosome 5"/>
</dbReference>
<feature type="region of interest" description="Disordered" evidence="1">
    <location>
        <begin position="183"/>
        <end position="298"/>
    </location>
</feature>
<dbReference type="Gramene" id="PSAT_LOCUS22571_t1">
    <property type="protein sequence ID" value="CAL5203501.1"/>
    <property type="gene ID" value="PSAT_LOCUS22571"/>
</dbReference>
<protein>
    <recommendedName>
        <fullName evidence="4">Serine/threonine-protein kinase ATM</fullName>
    </recommendedName>
</protein>
<feature type="compositionally biased region" description="Polar residues" evidence="1">
    <location>
        <begin position="220"/>
        <end position="234"/>
    </location>
</feature>
<dbReference type="EMBL" id="JAMSHJ010000005">
    <property type="protein sequence ID" value="KAI5406725.1"/>
    <property type="molecule type" value="Genomic_DNA"/>
</dbReference>
<accession>A0A9D4WS36</accession>
<organism evidence="2 3">
    <name type="scientific">Pisum sativum</name>
    <name type="common">Garden pea</name>
    <name type="synonym">Lathyrus oleraceus</name>
    <dbReference type="NCBI Taxonomy" id="3888"/>
    <lineage>
        <taxon>Eukaryota</taxon>
        <taxon>Viridiplantae</taxon>
        <taxon>Streptophyta</taxon>
        <taxon>Embryophyta</taxon>
        <taxon>Tracheophyta</taxon>
        <taxon>Spermatophyta</taxon>
        <taxon>Magnoliopsida</taxon>
        <taxon>eudicotyledons</taxon>
        <taxon>Gunneridae</taxon>
        <taxon>Pentapetalae</taxon>
        <taxon>rosids</taxon>
        <taxon>fabids</taxon>
        <taxon>Fabales</taxon>
        <taxon>Fabaceae</taxon>
        <taxon>Papilionoideae</taxon>
        <taxon>50 kb inversion clade</taxon>
        <taxon>NPAAA clade</taxon>
        <taxon>Hologalegina</taxon>
        <taxon>IRL clade</taxon>
        <taxon>Fabeae</taxon>
        <taxon>Lathyrus</taxon>
    </lineage>
</organism>
<feature type="compositionally biased region" description="Polar residues" evidence="1">
    <location>
        <begin position="250"/>
        <end position="268"/>
    </location>
</feature>
<evidence type="ECO:0000313" key="3">
    <source>
        <dbReference type="Proteomes" id="UP001058974"/>
    </source>
</evidence>
<dbReference type="Gramene" id="Psat5g106400.1">
    <property type="protein sequence ID" value="Psat5g106400.1.cds"/>
    <property type="gene ID" value="Psat5g106400"/>
</dbReference>
<dbReference type="AlphaFoldDB" id="A0A9D4WS36"/>
<dbReference type="Gramene" id="Psat05G0312900-T1">
    <property type="protein sequence ID" value="KAI5406725.1"/>
    <property type="gene ID" value="KIW84_053129"/>
</dbReference>
<reference evidence="2 3" key="1">
    <citation type="journal article" date="2022" name="Nat. Genet.">
        <title>Improved pea reference genome and pan-genome highlight genomic features and evolutionary characteristics.</title>
        <authorList>
            <person name="Yang T."/>
            <person name="Liu R."/>
            <person name="Luo Y."/>
            <person name="Hu S."/>
            <person name="Wang D."/>
            <person name="Wang C."/>
            <person name="Pandey M.K."/>
            <person name="Ge S."/>
            <person name="Xu Q."/>
            <person name="Li N."/>
            <person name="Li G."/>
            <person name="Huang Y."/>
            <person name="Saxena R.K."/>
            <person name="Ji Y."/>
            <person name="Li M."/>
            <person name="Yan X."/>
            <person name="He Y."/>
            <person name="Liu Y."/>
            <person name="Wang X."/>
            <person name="Xiang C."/>
            <person name="Varshney R.K."/>
            <person name="Ding H."/>
            <person name="Gao S."/>
            <person name="Zong X."/>
        </authorList>
    </citation>
    <scope>NUCLEOTIDE SEQUENCE [LARGE SCALE GENOMIC DNA]</scope>
    <source>
        <strain evidence="2 3">cv. Zhongwan 6</strain>
    </source>
</reference>
<feature type="region of interest" description="Disordered" evidence="1">
    <location>
        <begin position="1"/>
        <end position="101"/>
    </location>
</feature>
<feature type="compositionally biased region" description="Polar residues" evidence="1">
    <location>
        <begin position="84"/>
        <end position="101"/>
    </location>
</feature>
<sequence length="647" mass="70657">MTGAMDVSESGRENGESGCQAKKTDDTPVTGTSQKTRGGAESRFRKRSKYLSYPYTNSEPRLKSFPAETEESKTPSPAPKAKASSRTGNPKNGSQSSTKLGANRFQNNWYRKFISCSKMSSSPKFIGASSSDLLSGLHSLAAGSMSPIKDKRFDMVEWFFCKYRISKYHDETELATSLFNLNEGKTSKPVDNGVVDTKSEKKRKNTQTESAARRKMKSLSGLSDTNNNVSTGDCTGSGKKPKQKRKVEEITSQNQLQNAGTTSQNHNSPSEKKTKPKKRPKLEAAQEHQGAQSASHLDAKSIECNSLVVDLQVMPPPMSVDFHQKSNGEIKEEQVSNVSNPKLRVSQGELDGNVTPSNLLGSTSEASTVAPVEGLVGNITNHNLFNDTTSDVDNVSINKTGMEVAPEELIDDVSINITGIEVAPEEHPRKIPDLNSVSFESCSTRKESENVNMLLPELQSQHPRSLSACSRITKAVNLDRVEIIGESPGTFLFLQFAQGPGVDIPSNEDLLKTFCQFGPLKATETHLIKDNTSAQIVFVNSPDATEALRSLEHNKPFGATLVGYRLHYPPAVVAPPLEHFRTPTQPSISMSMSGETPPPLQVIKQKLQMMSSVLENSGNNLSPETRAKLENEINNLLGKVNSRTNRV</sequence>
<name>A0A9D4WS36_PEA</name>
<dbReference type="PANTHER" id="PTHR35491">
    <property type="entry name" value="OS12G0638500-LIKE PROTEIN"/>
    <property type="match status" value="1"/>
</dbReference>